<reference evidence="1 2" key="1">
    <citation type="submission" date="2017-10" db="EMBL/GenBank/DDBJ databases">
        <title>Comparative genomics in systemic dimorphic fungi from Ajellomycetaceae.</title>
        <authorList>
            <person name="Munoz J.F."/>
            <person name="Mcewen J.G."/>
            <person name="Clay O.K."/>
            <person name="Cuomo C.A."/>
        </authorList>
    </citation>
    <scope>NUCLEOTIDE SEQUENCE [LARGE SCALE GENOMIC DNA]</scope>
    <source>
        <strain evidence="1 2">UAMH4076</strain>
    </source>
</reference>
<comment type="caution">
    <text evidence="1">The sequence shown here is derived from an EMBL/GenBank/DDBJ whole genome shotgun (WGS) entry which is preliminary data.</text>
</comment>
<dbReference type="EMBL" id="PDND01000010">
    <property type="protein sequence ID" value="PGH36265.1"/>
    <property type="molecule type" value="Genomic_DNA"/>
</dbReference>
<keyword evidence="2" id="KW-1185">Reference proteome</keyword>
<dbReference type="AlphaFoldDB" id="A0A2B7ZRI3"/>
<evidence type="ECO:0000313" key="2">
    <source>
        <dbReference type="Proteomes" id="UP000226031"/>
    </source>
</evidence>
<proteinExistence type="predicted"/>
<organism evidence="1 2">
    <name type="scientific">[Emmonsia] crescens</name>
    <dbReference type="NCBI Taxonomy" id="73230"/>
    <lineage>
        <taxon>Eukaryota</taxon>
        <taxon>Fungi</taxon>
        <taxon>Dikarya</taxon>
        <taxon>Ascomycota</taxon>
        <taxon>Pezizomycotina</taxon>
        <taxon>Eurotiomycetes</taxon>
        <taxon>Eurotiomycetidae</taxon>
        <taxon>Onygenales</taxon>
        <taxon>Ajellomycetaceae</taxon>
        <taxon>Emergomyces</taxon>
    </lineage>
</organism>
<evidence type="ECO:0000313" key="1">
    <source>
        <dbReference type="EMBL" id="PGH36265.1"/>
    </source>
</evidence>
<gene>
    <name evidence="1" type="ORF">GX50_00950</name>
</gene>
<sequence length="108" mass="11710">MTMHRGCNSAVSPAAPQDSFRALRISSPTARALCRSTWPQWVLSPTPLSKGQKSTVKLKAKAALAKPSHHLNTAHDGPGLWERGNGFISDFTSTFTFEIAIRLAARPP</sequence>
<protein>
    <submittedName>
        <fullName evidence="1">Uncharacterized protein</fullName>
    </submittedName>
</protein>
<name>A0A2B7ZRI3_9EURO</name>
<accession>A0A2B7ZRI3</accession>
<dbReference type="Proteomes" id="UP000226031">
    <property type="component" value="Unassembled WGS sequence"/>
</dbReference>